<dbReference type="SUPFAM" id="SSF101224">
    <property type="entry name" value="HAND domain of the nucleosome remodeling ATPase ISWI"/>
    <property type="match status" value="1"/>
</dbReference>
<keyword evidence="3" id="KW-0597">Phosphoprotein</keyword>
<dbReference type="GO" id="GO:0031491">
    <property type="term" value="F:nucleosome binding"/>
    <property type="evidence" value="ECO:0007669"/>
    <property type="project" value="InterPro"/>
</dbReference>
<keyword evidence="5" id="KW-0547">Nucleotide-binding</keyword>
<keyword evidence="8" id="KW-0156">Chromatin regulator</keyword>
<dbReference type="GeneID" id="118464164"/>
<dbReference type="GO" id="GO:0031010">
    <property type="term" value="C:ISWI-type complex"/>
    <property type="evidence" value="ECO:0007669"/>
    <property type="project" value="UniProtKB-ARBA"/>
</dbReference>
<dbReference type="InterPro" id="IPR001005">
    <property type="entry name" value="SANT/Myb"/>
</dbReference>
<dbReference type="SUPFAM" id="SSF52540">
    <property type="entry name" value="P-loop containing nucleoside triphosphate hydrolases"/>
    <property type="match status" value="2"/>
</dbReference>
<dbReference type="SMART" id="SM00490">
    <property type="entry name" value="HELICc"/>
    <property type="match status" value="1"/>
</dbReference>
<dbReference type="Gene3D" id="1.10.10.60">
    <property type="entry name" value="Homeodomain-like"/>
    <property type="match status" value="2"/>
</dbReference>
<dbReference type="STRING" id="7167.A0A182FPM1"/>
<feature type="region of interest" description="Disordered" evidence="10">
    <location>
        <begin position="1"/>
        <end position="42"/>
    </location>
</feature>
<dbReference type="InterPro" id="IPR044754">
    <property type="entry name" value="Isw1/2_DEXHc"/>
</dbReference>
<evidence type="ECO:0000313" key="12">
    <source>
        <dbReference type="Proteomes" id="UP000069272"/>
    </source>
</evidence>
<dbReference type="PANTHER" id="PTHR45623:SF49">
    <property type="entry name" value="SWI_SNF-RELATED MATRIX-ASSOCIATED ACTIN-DEPENDENT REGULATOR OF CHROMATIN SUBFAMILY A MEMBER 5"/>
    <property type="match status" value="1"/>
</dbReference>
<dbReference type="InterPro" id="IPR000330">
    <property type="entry name" value="SNF2_N"/>
</dbReference>
<dbReference type="InterPro" id="IPR015195">
    <property type="entry name" value="SLIDE"/>
</dbReference>
<dbReference type="RefSeq" id="XP_035787192.1">
    <property type="nucleotide sequence ID" value="XM_035931299.1"/>
</dbReference>
<dbReference type="FunFam" id="1.10.1040.30:FF:000001">
    <property type="entry name" value="SWI/SNF-related matrix-associated actin-dependent regulator of chromatin subfamily A member"/>
    <property type="match status" value="1"/>
</dbReference>
<dbReference type="Gene3D" id="1.20.5.1190">
    <property type="entry name" value="iswi atpase"/>
    <property type="match status" value="1"/>
</dbReference>
<dbReference type="VEuPathDB" id="VectorBase:AALB008486"/>
<dbReference type="PROSITE" id="PS51192">
    <property type="entry name" value="HELICASE_ATP_BIND_1"/>
    <property type="match status" value="1"/>
</dbReference>
<dbReference type="Pfam" id="PF09111">
    <property type="entry name" value="SLIDE"/>
    <property type="match status" value="1"/>
</dbReference>
<dbReference type="AlphaFoldDB" id="A0A182FPM1"/>
<proteinExistence type="inferred from homology"/>
<keyword evidence="6" id="KW-0378">Hydrolase</keyword>
<evidence type="ECO:0000256" key="6">
    <source>
        <dbReference type="ARBA" id="ARBA00022801"/>
    </source>
</evidence>
<evidence type="ECO:0000256" key="9">
    <source>
        <dbReference type="ARBA" id="ARBA00023242"/>
    </source>
</evidence>
<dbReference type="CDD" id="cd00167">
    <property type="entry name" value="SANT"/>
    <property type="match status" value="1"/>
</dbReference>
<dbReference type="KEGG" id="aali:118464164"/>
<dbReference type="Proteomes" id="UP000069272">
    <property type="component" value="Chromosome 3R"/>
</dbReference>
<dbReference type="InterPro" id="IPR017884">
    <property type="entry name" value="SANT_dom"/>
</dbReference>
<dbReference type="Pfam" id="PF00271">
    <property type="entry name" value="Helicase_C"/>
    <property type="match status" value="1"/>
</dbReference>
<dbReference type="OrthoDB" id="5857104at2759"/>
<dbReference type="InterPro" id="IPR049730">
    <property type="entry name" value="SNF2/RAD54-like_C"/>
</dbReference>
<reference evidence="11 12" key="1">
    <citation type="journal article" date="2017" name="G3 (Bethesda)">
        <title>The Physical Genome Mapping of Anopheles albimanus Corrected Scaffold Misassemblies and Identified Interarm Rearrangements in Genus Anopheles.</title>
        <authorList>
            <person name="Artemov G.N."/>
            <person name="Peery A.N."/>
            <person name="Jiang X."/>
            <person name="Tu Z."/>
            <person name="Stegniy V.N."/>
            <person name="Sharakhova M.V."/>
            <person name="Sharakhov I.V."/>
        </authorList>
    </citation>
    <scope>NUCLEOTIDE SEQUENCE [LARGE SCALE GENOMIC DNA]</scope>
    <source>
        <strain evidence="11 12">ALBI9_A</strain>
    </source>
</reference>
<organism evidence="11 12">
    <name type="scientific">Anopheles albimanus</name>
    <name type="common">New world malaria mosquito</name>
    <dbReference type="NCBI Taxonomy" id="7167"/>
    <lineage>
        <taxon>Eukaryota</taxon>
        <taxon>Metazoa</taxon>
        <taxon>Ecdysozoa</taxon>
        <taxon>Arthropoda</taxon>
        <taxon>Hexapoda</taxon>
        <taxon>Insecta</taxon>
        <taxon>Pterygota</taxon>
        <taxon>Neoptera</taxon>
        <taxon>Endopterygota</taxon>
        <taxon>Diptera</taxon>
        <taxon>Nematocera</taxon>
        <taxon>Culicoidea</taxon>
        <taxon>Culicidae</taxon>
        <taxon>Anophelinae</taxon>
        <taxon>Anopheles</taxon>
    </lineage>
</organism>
<dbReference type="InterPro" id="IPR038718">
    <property type="entry name" value="SNF2-like_sf"/>
</dbReference>
<evidence type="ECO:0000256" key="2">
    <source>
        <dbReference type="ARBA" id="ARBA00009687"/>
    </source>
</evidence>
<dbReference type="FunFam" id="3.40.50.10810:FF:000101">
    <property type="entry name" value="SWI/SNF-related, matrix-associated, actin-dependent regulator of"/>
    <property type="match status" value="1"/>
</dbReference>
<dbReference type="Gene3D" id="3.40.50.10810">
    <property type="entry name" value="Tandem AAA-ATPase domain"/>
    <property type="match status" value="1"/>
</dbReference>
<keyword evidence="9" id="KW-0539">Nucleus</keyword>
<evidence type="ECO:0000256" key="5">
    <source>
        <dbReference type="ARBA" id="ARBA00022741"/>
    </source>
</evidence>
<comment type="similarity">
    <text evidence="2">Belongs to the SNF2/RAD54 helicase family. ISWI subfamily.</text>
</comment>
<comment type="subcellular location">
    <subcellularLocation>
        <location evidence="1">Nucleus</location>
    </subcellularLocation>
</comment>
<dbReference type="Pfam" id="PF00176">
    <property type="entry name" value="SNF2-rel_dom"/>
    <property type="match status" value="1"/>
</dbReference>
<dbReference type="VEuPathDB" id="VectorBase:AALB20_037975"/>
<dbReference type="PANTHER" id="PTHR45623">
    <property type="entry name" value="CHROMODOMAIN-HELICASE-DNA-BINDING PROTEIN 3-RELATED-RELATED"/>
    <property type="match status" value="1"/>
</dbReference>
<keyword evidence="4" id="KW-0677">Repeat</keyword>
<dbReference type="GO" id="GO:0042393">
    <property type="term" value="F:histone binding"/>
    <property type="evidence" value="ECO:0007669"/>
    <property type="project" value="TreeGrafter"/>
</dbReference>
<dbReference type="FunFam" id="1.10.10.60:FF:000022">
    <property type="entry name" value="ISWI chromatin-remodeling complex ATPase CHR11 isoform A"/>
    <property type="match status" value="1"/>
</dbReference>
<keyword evidence="7" id="KW-0067">ATP-binding</keyword>
<dbReference type="GO" id="GO:0003677">
    <property type="term" value="F:DNA binding"/>
    <property type="evidence" value="ECO:0007669"/>
    <property type="project" value="InterPro"/>
</dbReference>
<dbReference type="Gene3D" id="3.40.50.300">
    <property type="entry name" value="P-loop containing nucleotide triphosphate hydrolases"/>
    <property type="match status" value="1"/>
</dbReference>
<sequence length="1034" mass="119548">MSKEEENPVETGDTNDNSNESNSDTTSSNTKEPDYDATLETDRGKRFEFLLKQTEIFAHFMNSAPSKSPPKAPRGRKPKADKADKAIDPLDHRHRKTEQEEDEELLAETNQKAKTVFRFESSPPYIKTGEMRDYQIRGLNWMISLYENGINGILADEMGLGKTLQTISLLGYLKNVRNNHGPHIVIVPKSTLQNWVNEFGRWCPSLRPVCLIGDQETRNAFIRDVLMPGEWDVCITSYEMCIREKAVFKKFNWRYMVIDEAHRIKNEKSKLSEILREFKTANRLLLTGTPLQNNLHELWALLNFLLPDIFNSAEDFDSWFDANQCMGDNSLIERLHAVLKPFLLRRLKSEVEKRLLPKKEVKIFVGLSKMQREWYTKILMKDIDVVNGAGKVEKMRLQNILMQLRKCTNHPYLFDGAEPGPPYTTDYHLLENSGKMVVLDKLLRKLQEQESRVLIFSQMTRMLDILEDFCHWRGYHYCRLDGQTPHEDRSNMIADYNAPDSKKFIFMLSTRAGGLGINLATADVVIIYDSDWNPQMDLQAMDRAHRIGQKKQVRVFRLITENTVEEKIVERAEVKLKLDKLVIQQGRLVDNKTNQLNKDEMLNIIRFGANHVFQSRDSEITDEDIDAILQKGEEKTQEQSAKLDKLGESSLRSFTLDTDNLENRSVYQFEGEDYREKQKLQTLGSWIEPPKRERKANYAVDAYFKEALRVAEPKAPKAPRPPKQPIVQDFQFFPPRLFELLDQEIYHYRKTVNYKVPKNPDLGAEANKVQREEQRKIDESESLTEEELAEKESLLTQGFTNWTKRDFNQFIKANEKYGRDDIENIAKEVEGKTPDEVMEYSAVFWERCHELQDIERIMAQIERGEAKIQRRASIKRALDSKMARYRAPFHQLRIAYANNKGKNYTEDEDRFLVCMLHKLGFDKENVYEELRTAVRGAPRFRFDWFLKSRTALELQRRCNTLITLIERENQELEEKERMEKKKKTGGAGGGSTGTGGGAGGAGGGGGTGGNKGNQKRKAETTPAATDKNKKKKKA</sequence>
<dbReference type="InterPro" id="IPR027417">
    <property type="entry name" value="P-loop_NTPase"/>
</dbReference>
<dbReference type="InterPro" id="IPR001650">
    <property type="entry name" value="Helicase_C-like"/>
</dbReference>
<feature type="region of interest" description="Disordered" evidence="10">
    <location>
        <begin position="759"/>
        <end position="783"/>
    </location>
</feature>
<evidence type="ECO:0000256" key="1">
    <source>
        <dbReference type="ARBA" id="ARBA00004123"/>
    </source>
</evidence>
<name>A0A182FPM1_ANOAL</name>
<dbReference type="PROSITE" id="PS51194">
    <property type="entry name" value="HELICASE_CTER"/>
    <property type="match status" value="1"/>
</dbReference>
<dbReference type="PROSITE" id="PS51293">
    <property type="entry name" value="SANT"/>
    <property type="match status" value="1"/>
</dbReference>
<dbReference type="GO" id="GO:0140658">
    <property type="term" value="F:ATP-dependent chromatin remodeler activity"/>
    <property type="evidence" value="ECO:0007669"/>
    <property type="project" value="TreeGrafter"/>
</dbReference>
<evidence type="ECO:0000313" key="11">
    <source>
        <dbReference type="EnsemblMetazoa" id="AALB008486-PA"/>
    </source>
</evidence>
<feature type="compositionally biased region" description="Basic and acidic residues" evidence="10">
    <location>
        <begin position="768"/>
        <end position="779"/>
    </location>
</feature>
<evidence type="ECO:0000256" key="4">
    <source>
        <dbReference type="ARBA" id="ARBA00022737"/>
    </source>
</evidence>
<dbReference type="CDD" id="cd18793">
    <property type="entry name" value="SF2_C_SNF"/>
    <property type="match status" value="1"/>
</dbReference>
<dbReference type="GO" id="GO:0005524">
    <property type="term" value="F:ATP binding"/>
    <property type="evidence" value="ECO:0007669"/>
    <property type="project" value="UniProtKB-KW"/>
</dbReference>
<evidence type="ECO:0000256" key="7">
    <source>
        <dbReference type="ARBA" id="ARBA00022840"/>
    </source>
</evidence>
<evidence type="ECO:0000256" key="3">
    <source>
        <dbReference type="ARBA" id="ARBA00022553"/>
    </source>
</evidence>
<dbReference type="SUPFAM" id="SSF46689">
    <property type="entry name" value="Homeodomain-like"/>
    <property type="match status" value="2"/>
</dbReference>
<dbReference type="GO" id="GO:0016887">
    <property type="term" value="F:ATP hydrolysis activity"/>
    <property type="evidence" value="ECO:0007669"/>
    <property type="project" value="TreeGrafter"/>
</dbReference>
<feature type="compositionally biased region" description="Basic and acidic residues" evidence="10">
    <location>
        <begin position="78"/>
        <end position="91"/>
    </location>
</feature>
<evidence type="ECO:0000256" key="8">
    <source>
        <dbReference type="ARBA" id="ARBA00022853"/>
    </source>
</evidence>
<dbReference type="FunFam" id="3.40.50.300:FF:000082">
    <property type="entry name" value="ISWI chromatin remodeling complex ATPase ISW1"/>
    <property type="match status" value="1"/>
</dbReference>
<dbReference type="CTD" id="36390"/>
<feature type="region of interest" description="Disordered" evidence="10">
    <location>
        <begin position="971"/>
        <end position="1034"/>
    </location>
</feature>
<keyword evidence="12" id="KW-1185">Reference proteome</keyword>
<dbReference type="SMART" id="SM00487">
    <property type="entry name" value="DEXDc"/>
    <property type="match status" value="1"/>
</dbReference>
<dbReference type="Gene3D" id="1.10.1040.30">
    <property type="entry name" value="ISWI, HAND domain"/>
    <property type="match status" value="1"/>
</dbReference>
<accession>A0A182FPM1</accession>
<dbReference type="InterPro" id="IPR014001">
    <property type="entry name" value="Helicase_ATP-bd"/>
</dbReference>
<dbReference type="InterPro" id="IPR015194">
    <property type="entry name" value="ISWI_HAND-dom"/>
</dbReference>
<protein>
    <submittedName>
        <fullName evidence="11">Uncharacterized protein</fullName>
    </submittedName>
</protein>
<dbReference type="CDD" id="cd17997">
    <property type="entry name" value="DEXHc_SMARCA1_SMARCA5"/>
    <property type="match status" value="1"/>
</dbReference>
<dbReference type="GO" id="GO:0045944">
    <property type="term" value="P:positive regulation of transcription by RNA polymerase II"/>
    <property type="evidence" value="ECO:0007669"/>
    <property type="project" value="UniProtKB-ARBA"/>
</dbReference>
<feature type="compositionally biased region" description="Gly residues" evidence="10">
    <location>
        <begin position="985"/>
        <end position="1011"/>
    </location>
</feature>
<dbReference type="SMART" id="SM00717">
    <property type="entry name" value="SANT"/>
    <property type="match status" value="2"/>
</dbReference>
<dbReference type="GO" id="GO:0034728">
    <property type="term" value="P:nucleosome organization"/>
    <property type="evidence" value="ECO:0007669"/>
    <property type="project" value="TreeGrafter"/>
</dbReference>
<dbReference type="FunFam" id="1.20.5.1190:FF:000002">
    <property type="entry name" value="SWI/SNF-related matrix-associated actin-dependent regulator of chromatin subfamily A member"/>
    <property type="match status" value="1"/>
</dbReference>
<feature type="compositionally biased region" description="Low complexity" evidence="10">
    <location>
        <begin position="11"/>
        <end position="30"/>
    </location>
</feature>
<dbReference type="Pfam" id="PF09110">
    <property type="entry name" value="HAND"/>
    <property type="match status" value="1"/>
</dbReference>
<feature type="region of interest" description="Disordered" evidence="10">
    <location>
        <begin position="60"/>
        <end position="101"/>
    </location>
</feature>
<evidence type="ECO:0000256" key="10">
    <source>
        <dbReference type="SAM" id="MobiDB-lite"/>
    </source>
</evidence>
<dbReference type="InterPro" id="IPR036306">
    <property type="entry name" value="ISWI_HAND-dom_sf"/>
</dbReference>
<dbReference type="EnsemblMetazoa" id="AALB008486-RA">
    <property type="protein sequence ID" value="AALB008486-PA"/>
    <property type="gene ID" value="AALB008486"/>
</dbReference>
<reference evidence="11" key="2">
    <citation type="submission" date="2022-08" db="UniProtKB">
        <authorList>
            <consortium name="EnsemblMetazoa"/>
        </authorList>
    </citation>
    <scope>IDENTIFICATION</scope>
    <source>
        <strain evidence="11">STECLA/ALBI9_A</strain>
    </source>
</reference>
<dbReference type="FunFam" id="1.10.10.60:FF:000049">
    <property type="entry name" value="SWI/SNF-related matrix-associated actin-dependent regulator of chromatin subfamily A member"/>
    <property type="match status" value="1"/>
</dbReference>
<dbReference type="InterPro" id="IPR009057">
    <property type="entry name" value="Homeodomain-like_sf"/>
</dbReference>